<gene>
    <name evidence="3" type="ORF">RQX22_10800</name>
</gene>
<name>A0ABU3Q7Q4_9SPHN</name>
<reference evidence="3 4" key="1">
    <citation type="submission" date="2023-05" db="EMBL/GenBank/DDBJ databases">
        <authorList>
            <person name="Guo Y."/>
        </authorList>
    </citation>
    <scope>NUCLEOTIDE SEQUENCE [LARGE SCALE GENOMIC DNA]</scope>
    <source>
        <strain evidence="3 4">GR2756</strain>
    </source>
</reference>
<keyword evidence="1" id="KW-0812">Transmembrane</keyword>
<dbReference type="Proteomes" id="UP001259572">
    <property type="component" value="Unassembled WGS sequence"/>
</dbReference>
<feature type="transmembrane region" description="Helical" evidence="1">
    <location>
        <begin position="37"/>
        <end position="55"/>
    </location>
</feature>
<protein>
    <recommendedName>
        <fullName evidence="2">CBU-0592-like domain-containing protein</fullName>
    </recommendedName>
</protein>
<organism evidence="3 4">
    <name type="scientific">Sphingosinicella rhizophila</name>
    <dbReference type="NCBI Taxonomy" id="3050082"/>
    <lineage>
        <taxon>Bacteria</taxon>
        <taxon>Pseudomonadati</taxon>
        <taxon>Pseudomonadota</taxon>
        <taxon>Alphaproteobacteria</taxon>
        <taxon>Sphingomonadales</taxon>
        <taxon>Sphingosinicellaceae</taxon>
        <taxon>Sphingosinicella</taxon>
    </lineage>
</organism>
<evidence type="ECO:0000313" key="4">
    <source>
        <dbReference type="Proteomes" id="UP001259572"/>
    </source>
</evidence>
<dbReference type="Pfam" id="PF26604">
    <property type="entry name" value="CBU_0592"/>
    <property type="match status" value="1"/>
</dbReference>
<dbReference type="InterPro" id="IPR058058">
    <property type="entry name" value="CBU_0592-like"/>
</dbReference>
<dbReference type="NCBIfam" id="NF047864">
    <property type="entry name" value="CBU_0592_membra"/>
    <property type="match status" value="1"/>
</dbReference>
<evidence type="ECO:0000259" key="2">
    <source>
        <dbReference type="Pfam" id="PF26604"/>
    </source>
</evidence>
<evidence type="ECO:0000313" key="3">
    <source>
        <dbReference type="EMBL" id="MDT9599437.1"/>
    </source>
</evidence>
<keyword evidence="4" id="KW-1185">Reference proteome</keyword>
<feature type="domain" description="CBU-0592-like" evidence="2">
    <location>
        <begin position="2"/>
        <end position="57"/>
    </location>
</feature>
<keyword evidence="1" id="KW-1133">Transmembrane helix</keyword>
<sequence length="72" mass="7447">MSVGKLGPRSLVYHGMNVVGAAGFIVNTAWHGAIPSAAVNVIWVLIGGFSLWRILRRSGETGGEPAGNDSVA</sequence>
<comment type="caution">
    <text evidence="3">The sequence shown here is derived from an EMBL/GenBank/DDBJ whole genome shotgun (WGS) entry which is preliminary data.</text>
</comment>
<accession>A0ABU3Q7Q4</accession>
<dbReference type="EMBL" id="JAVUPU010000005">
    <property type="protein sequence ID" value="MDT9599437.1"/>
    <property type="molecule type" value="Genomic_DNA"/>
</dbReference>
<evidence type="ECO:0000256" key="1">
    <source>
        <dbReference type="SAM" id="Phobius"/>
    </source>
</evidence>
<keyword evidence="1" id="KW-0472">Membrane</keyword>
<proteinExistence type="predicted"/>